<dbReference type="STRING" id="1123404.SAMN02745784_00560"/>
<dbReference type="GeneID" id="90996584"/>
<evidence type="ECO:0000313" key="7">
    <source>
        <dbReference type="Proteomes" id="UP000184114"/>
    </source>
</evidence>
<dbReference type="PROSITE" id="PS50893">
    <property type="entry name" value="ABC_TRANSPORTER_2"/>
    <property type="match status" value="1"/>
</dbReference>
<dbReference type="InterPro" id="IPR003593">
    <property type="entry name" value="AAA+_ATPase"/>
</dbReference>
<dbReference type="RefSeq" id="WP_072972931.1">
    <property type="nucleotide sequence ID" value="NZ_FQTY01000002.1"/>
</dbReference>
<dbReference type="EMBL" id="FQTY01000002">
    <property type="protein sequence ID" value="SHE40836.1"/>
    <property type="molecule type" value="Genomic_DNA"/>
</dbReference>
<evidence type="ECO:0000259" key="5">
    <source>
        <dbReference type="PROSITE" id="PS50893"/>
    </source>
</evidence>
<keyword evidence="2" id="KW-0547">Nucleotide-binding</keyword>
<organism evidence="6 7">
    <name type="scientific">Tissierella praeacuta DSM 18095</name>
    <dbReference type="NCBI Taxonomy" id="1123404"/>
    <lineage>
        <taxon>Bacteria</taxon>
        <taxon>Bacillati</taxon>
        <taxon>Bacillota</taxon>
        <taxon>Tissierellia</taxon>
        <taxon>Tissierellales</taxon>
        <taxon>Tissierellaceae</taxon>
        <taxon>Tissierella</taxon>
    </lineage>
</organism>
<accession>A0A1M4T8M4</accession>
<keyword evidence="4" id="KW-1278">Translocase</keyword>
<dbReference type="SUPFAM" id="SSF52540">
    <property type="entry name" value="P-loop containing nucleoside triphosphate hydrolases"/>
    <property type="match status" value="1"/>
</dbReference>
<feature type="domain" description="ABC transporter" evidence="5">
    <location>
        <begin position="3"/>
        <end position="235"/>
    </location>
</feature>
<dbReference type="Pfam" id="PF00005">
    <property type="entry name" value="ABC_tran"/>
    <property type="match status" value="1"/>
</dbReference>
<keyword evidence="7" id="KW-1185">Reference proteome</keyword>
<dbReference type="SMART" id="SM00382">
    <property type="entry name" value="AAA"/>
    <property type="match status" value="1"/>
</dbReference>
<dbReference type="GO" id="GO:0005524">
    <property type="term" value="F:ATP binding"/>
    <property type="evidence" value="ECO:0007669"/>
    <property type="project" value="UniProtKB-KW"/>
</dbReference>
<dbReference type="FunFam" id="3.40.50.300:FF:000134">
    <property type="entry name" value="Iron-enterobactin ABC transporter ATP-binding protein"/>
    <property type="match status" value="1"/>
</dbReference>
<dbReference type="PANTHER" id="PTHR42794">
    <property type="entry name" value="HEMIN IMPORT ATP-BINDING PROTEIN HMUV"/>
    <property type="match status" value="1"/>
</dbReference>
<dbReference type="CDD" id="cd03214">
    <property type="entry name" value="ABC_Iron-Siderophores_B12_Hemin"/>
    <property type="match status" value="1"/>
</dbReference>
<evidence type="ECO:0000256" key="4">
    <source>
        <dbReference type="ARBA" id="ARBA00022967"/>
    </source>
</evidence>
<dbReference type="InterPro" id="IPR027417">
    <property type="entry name" value="P-loop_NTPase"/>
</dbReference>
<sequence>MGLKVESIDFSYDGRKIIQDISFEVESGEVLGLLGPNGTGKTTLLKCILDLLKNKGTCTIDDINLRNLSLKERARYMAYVPQHIDLVFPVSIFEYIKMGRTPYNNKNSDESNKAILEIMEDFQLEDFAFKGINQLSGGERQRVMIARAMAQEPRVILLDEPTSNLDMKHQKKTMEILRDISRKKDISIIISIHDLNLASRYCDKFLILKDTKIFSYGDEEKVIDEDVIMNTYEIPVEIIYHDNKKIVVMK</sequence>
<proteinExistence type="predicted"/>
<dbReference type="Gene3D" id="3.40.50.300">
    <property type="entry name" value="P-loop containing nucleotide triphosphate hydrolases"/>
    <property type="match status" value="1"/>
</dbReference>
<dbReference type="Proteomes" id="UP000184114">
    <property type="component" value="Unassembled WGS sequence"/>
</dbReference>
<protein>
    <submittedName>
        <fullName evidence="6">Iron complex transport system ATP-binding protein</fullName>
    </submittedName>
</protein>
<gene>
    <name evidence="6" type="ORF">SAMN02745784_00560</name>
</gene>
<evidence type="ECO:0000313" key="6">
    <source>
        <dbReference type="EMBL" id="SHE40836.1"/>
    </source>
</evidence>
<evidence type="ECO:0000256" key="1">
    <source>
        <dbReference type="ARBA" id="ARBA00022448"/>
    </source>
</evidence>
<dbReference type="AlphaFoldDB" id="A0A1M4T8M4"/>
<dbReference type="GO" id="GO:0016887">
    <property type="term" value="F:ATP hydrolysis activity"/>
    <property type="evidence" value="ECO:0007669"/>
    <property type="project" value="InterPro"/>
</dbReference>
<evidence type="ECO:0000256" key="3">
    <source>
        <dbReference type="ARBA" id="ARBA00022840"/>
    </source>
</evidence>
<name>A0A1M4T8M4_9FIRM</name>
<keyword evidence="3 6" id="KW-0067">ATP-binding</keyword>
<reference evidence="7" key="1">
    <citation type="submission" date="2016-11" db="EMBL/GenBank/DDBJ databases">
        <authorList>
            <person name="Varghese N."/>
            <person name="Submissions S."/>
        </authorList>
    </citation>
    <scope>NUCLEOTIDE SEQUENCE [LARGE SCALE GENOMIC DNA]</scope>
    <source>
        <strain evidence="7">DSM 18095</strain>
    </source>
</reference>
<dbReference type="PROSITE" id="PS00211">
    <property type="entry name" value="ABC_TRANSPORTER_1"/>
    <property type="match status" value="1"/>
</dbReference>
<keyword evidence="1" id="KW-0813">Transport</keyword>
<dbReference type="InterPro" id="IPR017871">
    <property type="entry name" value="ABC_transporter-like_CS"/>
</dbReference>
<dbReference type="PANTHER" id="PTHR42794:SF1">
    <property type="entry name" value="HEMIN IMPORT ATP-BINDING PROTEIN HMUV"/>
    <property type="match status" value="1"/>
</dbReference>
<dbReference type="InterPro" id="IPR003439">
    <property type="entry name" value="ABC_transporter-like_ATP-bd"/>
</dbReference>
<evidence type="ECO:0000256" key="2">
    <source>
        <dbReference type="ARBA" id="ARBA00022741"/>
    </source>
</evidence>